<protein>
    <submittedName>
        <fullName evidence="2">Unplaced genomic scaffold SPHSTscaffold_64, whole genome shotgun sequence</fullName>
    </submittedName>
</protein>
<dbReference type="AlphaFoldDB" id="A0A0C9VHW1"/>
<evidence type="ECO:0000259" key="1">
    <source>
        <dbReference type="Pfam" id="PF13460"/>
    </source>
</evidence>
<dbReference type="InterPro" id="IPR016040">
    <property type="entry name" value="NAD(P)-bd_dom"/>
</dbReference>
<dbReference type="HOGENOM" id="CLU_025711_1_1_1"/>
<name>A0A0C9VHW1_SPHS4</name>
<dbReference type="EMBL" id="KN837139">
    <property type="protein sequence ID" value="KIJ40997.1"/>
    <property type="molecule type" value="Genomic_DNA"/>
</dbReference>
<evidence type="ECO:0000313" key="3">
    <source>
        <dbReference type="Proteomes" id="UP000054279"/>
    </source>
</evidence>
<dbReference type="Pfam" id="PF13460">
    <property type="entry name" value="NAD_binding_10"/>
    <property type="match status" value="1"/>
</dbReference>
<dbReference type="Gene3D" id="3.40.50.720">
    <property type="entry name" value="NAD(P)-binding Rossmann-like Domain"/>
    <property type="match status" value="1"/>
</dbReference>
<dbReference type="PANTHER" id="PTHR15020:SF50">
    <property type="entry name" value="UPF0659 PROTEIN YMR090W"/>
    <property type="match status" value="1"/>
</dbReference>
<dbReference type="InterPro" id="IPR036291">
    <property type="entry name" value="NAD(P)-bd_dom_sf"/>
</dbReference>
<dbReference type="OrthoDB" id="10254604at2759"/>
<accession>A0A0C9VHW1</accession>
<proteinExistence type="predicted"/>
<dbReference type="SUPFAM" id="SSF51735">
    <property type="entry name" value="NAD(P)-binding Rossmann-fold domains"/>
    <property type="match status" value="1"/>
</dbReference>
<dbReference type="PANTHER" id="PTHR15020">
    <property type="entry name" value="FLAVIN REDUCTASE-RELATED"/>
    <property type="match status" value="1"/>
</dbReference>
<sequence length="249" mass="26779">MSNVVIIGGHGKIALRLAGLLAKSSFNVTSVIRNASQAGDITAQSAKPHVLSLEAAPVSELTKLFTDTRAQLVYFAAGAGGKGGPDRTKAVDYDGAVKVFDAVEAVPGSEKPRVILVSAIDCRNPDKLDQYPAHYNDEDKERSRKAHEAIGTYYKWKFEADKNLVGRSAFKWTILRPSGLTDGPGTGLVEIGRTHIGMTVSRDDVAQTLFELAYRPDAHGLALDLINGKTPIKDALDVAIKKGETDYTD</sequence>
<reference evidence="2 3" key="1">
    <citation type="submission" date="2014-06" db="EMBL/GenBank/DDBJ databases">
        <title>Evolutionary Origins and Diversification of the Mycorrhizal Mutualists.</title>
        <authorList>
            <consortium name="DOE Joint Genome Institute"/>
            <consortium name="Mycorrhizal Genomics Consortium"/>
            <person name="Kohler A."/>
            <person name="Kuo A."/>
            <person name="Nagy L.G."/>
            <person name="Floudas D."/>
            <person name="Copeland A."/>
            <person name="Barry K.W."/>
            <person name="Cichocki N."/>
            <person name="Veneault-Fourrey C."/>
            <person name="LaButti K."/>
            <person name="Lindquist E.A."/>
            <person name="Lipzen A."/>
            <person name="Lundell T."/>
            <person name="Morin E."/>
            <person name="Murat C."/>
            <person name="Riley R."/>
            <person name="Ohm R."/>
            <person name="Sun H."/>
            <person name="Tunlid A."/>
            <person name="Henrissat B."/>
            <person name="Grigoriev I.V."/>
            <person name="Hibbett D.S."/>
            <person name="Martin F."/>
        </authorList>
    </citation>
    <scope>NUCLEOTIDE SEQUENCE [LARGE SCALE GENOMIC DNA]</scope>
    <source>
        <strain evidence="2 3">SS14</strain>
    </source>
</reference>
<dbReference type="Proteomes" id="UP000054279">
    <property type="component" value="Unassembled WGS sequence"/>
</dbReference>
<gene>
    <name evidence="2" type="ORF">M422DRAFT_48792</name>
</gene>
<feature type="domain" description="NAD(P)-binding" evidence="1">
    <location>
        <begin position="8"/>
        <end position="213"/>
    </location>
</feature>
<organism evidence="2 3">
    <name type="scientific">Sphaerobolus stellatus (strain SS14)</name>
    <dbReference type="NCBI Taxonomy" id="990650"/>
    <lineage>
        <taxon>Eukaryota</taxon>
        <taxon>Fungi</taxon>
        <taxon>Dikarya</taxon>
        <taxon>Basidiomycota</taxon>
        <taxon>Agaricomycotina</taxon>
        <taxon>Agaricomycetes</taxon>
        <taxon>Phallomycetidae</taxon>
        <taxon>Geastrales</taxon>
        <taxon>Sphaerobolaceae</taxon>
        <taxon>Sphaerobolus</taxon>
    </lineage>
</organism>
<keyword evidence="3" id="KW-1185">Reference proteome</keyword>
<evidence type="ECO:0000313" key="2">
    <source>
        <dbReference type="EMBL" id="KIJ40997.1"/>
    </source>
</evidence>